<dbReference type="EMBL" id="KI688368">
    <property type="protein sequence ID" value="ETK77586.1"/>
    <property type="molecule type" value="Genomic_DNA"/>
</dbReference>
<proteinExistence type="predicted"/>
<evidence type="ECO:0000313" key="1">
    <source>
        <dbReference type="EMBL" id="ETK77586.1"/>
    </source>
</evidence>
<dbReference type="EMBL" id="KI681838">
    <property type="protein sequence ID" value="ETL84287.1"/>
    <property type="molecule type" value="Genomic_DNA"/>
</dbReference>
<protein>
    <submittedName>
        <fullName evidence="1">Uncharacterized protein</fullName>
    </submittedName>
</protein>
<reference evidence="1" key="2">
    <citation type="submission" date="2013-11" db="EMBL/GenBank/DDBJ databases">
        <title>The Genome Sequence of Phytophthora parasitica CJ02B3.</title>
        <authorList>
            <consortium name="The Broad Institute Genomics Platform"/>
            <person name="Russ C."/>
            <person name="Tyler B."/>
            <person name="Panabieres F."/>
            <person name="Shan W."/>
            <person name="Tripathy S."/>
            <person name="Grunwald N."/>
            <person name="Machado M."/>
            <person name="Johnson C.S."/>
            <person name="Arredondo F."/>
            <person name="Hong C."/>
            <person name="Coffey M."/>
            <person name="Young S.K."/>
            <person name="Zeng Q."/>
            <person name="Gargeya S."/>
            <person name="Fitzgerald M."/>
            <person name="Abouelleil A."/>
            <person name="Alvarado L."/>
            <person name="Chapman S.B."/>
            <person name="Gainer-Dewar J."/>
            <person name="Goldberg J."/>
            <person name="Griggs A."/>
            <person name="Gujja S."/>
            <person name="Hansen M."/>
            <person name="Howarth C."/>
            <person name="Imamovic A."/>
            <person name="Ireland A."/>
            <person name="Larimer J."/>
            <person name="McCowan C."/>
            <person name="Murphy C."/>
            <person name="Pearson M."/>
            <person name="Poon T.W."/>
            <person name="Priest M."/>
            <person name="Roberts A."/>
            <person name="Saif S."/>
            <person name="Shea T."/>
            <person name="Sykes S."/>
            <person name="Wortman J."/>
            <person name="Nusbaum C."/>
            <person name="Birren B."/>
        </authorList>
    </citation>
    <scope>NUCLEOTIDE SEQUENCE [LARGE SCALE GENOMIC DNA]</scope>
    <source>
        <strain evidence="1">CJ02B3</strain>
    </source>
</reference>
<gene>
    <name evidence="1" type="ORF">L915_16166</name>
    <name evidence="2" type="ORF">L917_15858</name>
</gene>
<reference evidence="2" key="1">
    <citation type="submission" date="2013-11" db="EMBL/GenBank/DDBJ databases">
        <title>The Genome Sequence of Phytophthora parasitica CHvinca01.</title>
        <authorList>
            <consortium name="The Broad Institute Genomics Platform"/>
            <person name="Russ C."/>
            <person name="Tyler B."/>
            <person name="Panabieres F."/>
            <person name="Shan W."/>
            <person name="Tripathy S."/>
            <person name="Grunwald N."/>
            <person name="Machado M."/>
            <person name="Johnson C.S."/>
            <person name="Arredondo F."/>
            <person name="Hong C."/>
            <person name="Coffey M."/>
            <person name="Young S.K."/>
            <person name="Zeng Q."/>
            <person name="Gargeya S."/>
            <person name="Fitzgerald M."/>
            <person name="Abouelleil A."/>
            <person name="Alvarado L."/>
            <person name="Chapman S.B."/>
            <person name="Gainer-Dewar J."/>
            <person name="Goldberg J."/>
            <person name="Griggs A."/>
            <person name="Gujja S."/>
            <person name="Hansen M."/>
            <person name="Howarth C."/>
            <person name="Imamovic A."/>
            <person name="Ireland A."/>
            <person name="Larimer J."/>
            <person name="McCowan C."/>
            <person name="Murphy C."/>
            <person name="Pearson M."/>
            <person name="Poon T.W."/>
            <person name="Priest M."/>
            <person name="Roberts A."/>
            <person name="Saif S."/>
            <person name="Shea T."/>
            <person name="Sykes S."/>
            <person name="Wortman J."/>
            <person name="Nusbaum C."/>
            <person name="Birren B."/>
        </authorList>
    </citation>
    <scope>NUCLEOTIDE SEQUENCE [LARGE SCALE GENOMIC DNA]</scope>
    <source>
        <strain evidence="2">CHvinca01</strain>
    </source>
</reference>
<evidence type="ECO:0000313" key="2">
    <source>
        <dbReference type="EMBL" id="ETL84287.1"/>
    </source>
</evidence>
<dbReference type="Proteomes" id="UP000054423">
    <property type="component" value="Unassembled WGS sequence"/>
</dbReference>
<dbReference type="Proteomes" id="UP000053236">
    <property type="component" value="Unassembled WGS sequence"/>
</dbReference>
<organism evidence="1">
    <name type="scientific">Phytophthora nicotianae</name>
    <name type="common">Potato buckeye rot agent</name>
    <name type="synonym">Phytophthora parasitica</name>
    <dbReference type="NCBI Taxonomy" id="4792"/>
    <lineage>
        <taxon>Eukaryota</taxon>
        <taxon>Sar</taxon>
        <taxon>Stramenopiles</taxon>
        <taxon>Oomycota</taxon>
        <taxon>Peronosporomycetes</taxon>
        <taxon>Peronosporales</taxon>
        <taxon>Peronosporaceae</taxon>
        <taxon>Phytophthora</taxon>
    </lineage>
</organism>
<name>W2G5V7_PHYNI</name>
<accession>W2G5V7</accession>
<dbReference type="AlphaFoldDB" id="W2G5V7"/>
<sequence length="79" mass="9105">MDREYHHGWVSTERTPVRIRSVLALTLTPSRTVLDVQHVVFYDYDVTLEMDVPVAIETVGSPSVPSMMNTHHEQRRAGW</sequence>